<evidence type="ECO:0000256" key="2">
    <source>
        <dbReference type="SAM" id="MobiDB-lite"/>
    </source>
</evidence>
<dbReference type="Pfam" id="PF18210">
    <property type="entry name" value="Knl1_RWD_C"/>
    <property type="match status" value="1"/>
</dbReference>
<feature type="region of interest" description="Disordered" evidence="2">
    <location>
        <begin position="875"/>
        <end position="960"/>
    </location>
</feature>
<comment type="caution">
    <text evidence="4">The sequence shown here is derived from an EMBL/GenBank/DDBJ whole genome shotgun (WGS) entry which is preliminary data.</text>
</comment>
<feature type="compositionally biased region" description="Polar residues" evidence="2">
    <location>
        <begin position="456"/>
        <end position="466"/>
    </location>
</feature>
<dbReference type="Pfam" id="PF08317">
    <property type="entry name" value="Spc7"/>
    <property type="match status" value="1"/>
</dbReference>
<feature type="region of interest" description="Disordered" evidence="2">
    <location>
        <begin position="1"/>
        <end position="268"/>
    </location>
</feature>
<dbReference type="PANTHER" id="PTHR28260:SF1">
    <property type="entry name" value="SPINDLE POLE BODY COMPONENT SPC105"/>
    <property type="match status" value="1"/>
</dbReference>
<feature type="compositionally biased region" description="Low complexity" evidence="2">
    <location>
        <begin position="197"/>
        <end position="217"/>
    </location>
</feature>
<name>A0AAN7B2S5_9PEZI</name>
<proteinExistence type="predicted"/>
<dbReference type="PANTHER" id="PTHR28260">
    <property type="entry name" value="SPINDLE POLE BODY COMPONENT SPC105"/>
    <property type="match status" value="1"/>
</dbReference>
<sequence length="1524" mass="167968">MSSPAKATLPSTRRTRKSIAGTGRSPSRKAADKENATMDVGGASNVAAGRKKSRSKSIGPGGLDILKSGTGNRRASLAVPSRPPPRSILKPTMPLLPDIPPHRPRSSRGAEVSGLDMLTNPFDGNGSDSNGTKVALRTEEEQQAAAREREERERAELEKEIKDRREARRKSLANRRVSFAAEATLHTFHEVEEVQDSTTSTEATRRASSAPAPAAQQEEQHDSDGFDAPSSPFVEVHETVTESPANQRRRRSSGVSSMYDHDDTMNSTVYDSDVEHADDIAEIQEDISDSSDEEDGTMMTMEEMTSASVASARSAYSSADSSGTIDENLRLAARMAVTQRIDDEEEEVIAGFAGWGRKNPTPENLTQNITTSNNAPVRITEVHDDGSDVEMTMDMDMDMTNAVGGILRPRSVSPVKDQNDGQGEEEDMEMTMEVTRALGGILPKPKPQTRRKSMKPIQQSHSEDTTSFGEQTMEFTMAVGGIQRSRVSDASVFDNTEINEDMSMELTAAIGDVLAGKFSANFGGFQGNNSRPSLLDGDDDQSIMEMTTAVGRILPAAEEVEEEEEEEEEDQTMGMDMTTAVGGILKPASNPGFRSAAKKIMEQEADQPDHSITPSVEIPKSSPKRRRSIIDENGSPGLVAGFQGPGIRRSPARSVSPVAKSPPKARSVSRSPVRNSSPQQQHVTPRGQSPAAKSPAMIGSRSSSPIRDGSPRARMTTPRSPTKQLKLFRHDPTTGATTPRVVLTPQPRRLSGLGVDRPGLGSPRVAEIIDRRSSIGEVAAEFVPSSATGIRRGVAFASPKMMEAELDRERQLEEERENSRRILEREADGSQEDEENDPSINLRGMIQGLSPKKNRNILKGRKSLAVGSARGLLGKRPAELDDDEDGSEDGEERDGIKRLRGHQGSPVKNIRLQSPPTKAETTTGRKTIRRSPEREDENTTTPNIPSSPGKAATTPRHQSRYRNVIDDQPTYTMTMDLDNNTTTAFNEAASNDDPSRIHLQDFLNMTSIRFMELTTTKRRHTIAPNPKRDSSSTSALDGDISLEKCVVAGACTVPMLELYQHSCRELRKYINEGRRIVKDIESETFEENPPLFKEYMDATPEFRILMDGQFKNVKSHARLLSKAMWYEWRMKLQEGLREGLVRISEGMDEDEAVLGKEMGLLRGVLPGLVKRFEDLKVECEDLEAVQREIEECDPLELQNARGDLVALGNEVREKSRRIEELRKRVQESDGLIESLSGQKERALREIREAEKVREECRGWSSGEIQVLKAKVEALERKHGWAITGISGAIVSMAYKREIELVFDVTSFQGQQQKQKNAAEAGGTIDLWYIAANGERNPIPSTPEKEFFLERIRDHVRAVYGGNCGGGGGKKAVSHLLGMVSRAWERARIVSEQIRMLNLTFPTVVRRVSDSELEIAASLLVVPVRTRVEVVLGLRMKGGVVVKEDDDQLDLEVEVVPDVKVMYGEGFNLGKMREFLVARVAKTVDDEEDKGGKEQQQQQWSEVVVDMHRRLLAKGSKMAAAAGGR</sequence>
<dbReference type="SMART" id="SM01315">
    <property type="entry name" value="Spc7_N"/>
    <property type="match status" value="1"/>
</dbReference>
<dbReference type="InterPro" id="IPR040850">
    <property type="entry name" value="Knl1_RWD_C"/>
</dbReference>
<dbReference type="GO" id="GO:0000776">
    <property type="term" value="C:kinetochore"/>
    <property type="evidence" value="ECO:0007669"/>
    <property type="project" value="TreeGrafter"/>
</dbReference>
<dbReference type="InterPro" id="IPR013253">
    <property type="entry name" value="Spc7_domain"/>
</dbReference>
<dbReference type="GO" id="GO:0007094">
    <property type="term" value="P:mitotic spindle assembly checkpoint signaling"/>
    <property type="evidence" value="ECO:0007669"/>
    <property type="project" value="TreeGrafter"/>
</dbReference>
<reference evidence="4" key="2">
    <citation type="submission" date="2023-05" db="EMBL/GenBank/DDBJ databases">
        <authorList>
            <consortium name="Lawrence Berkeley National Laboratory"/>
            <person name="Steindorff A."/>
            <person name="Hensen N."/>
            <person name="Bonometti L."/>
            <person name="Westerberg I."/>
            <person name="Brannstrom I.O."/>
            <person name="Guillou S."/>
            <person name="Cros-Aarteil S."/>
            <person name="Calhoun S."/>
            <person name="Haridas S."/>
            <person name="Kuo A."/>
            <person name="Mondo S."/>
            <person name="Pangilinan J."/>
            <person name="Riley R."/>
            <person name="Labutti K."/>
            <person name="Andreopoulos B."/>
            <person name="Lipzen A."/>
            <person name="Chen C."/>
            <person name="Yanf M."/>
            <person name="Daum C."/>
            <person name="Ng V."/>
            <person name="Clum A."/>
            <person name="Ohm R."/>
            <person name="Martin F."/>
            <person name="Silar P."/>
            <person name="Natvig D."/>
            <person name="Lalanne C."/>
            <person name="Gautier V."/>
            <person name="Ament-Velasquez S.L."/>
            <person name="Kruys A."/>
            <person name="Hutchinson M.I."/>
            <person name="Powell A.J."/>
            <person name="Barry K."/>
            <person name="Miller A.N."/>
            <person name="Grigoriev I.V."/>
            <person name="Debuchy R."/>
            <person name="Gladieux P."/>
            <person name="Thoren M.H."/>
            <person name="Johannesson H."/>
        </authorList>
    </citation>
    <scope>NUCLEOTIDE SEQUENCE</scope>
    <source>
        <strain evidence="4">PSN293</strain>
    </source>
</reference>
<accession>A0AAN7B2S5</accession>
<dbReference type="Pfam" id="PF15402">
    <property type="entry name" value="MELT_2"/>
    <property type="match status" value="6"/>
</dbReference>
<feature type="region of interest" description="Disordered" evidence="2">
    <location>
        <begin position="582"/>
        <end position="740"/>
    </location>
</feature>
<dbReference type="GO" id="GO:0034501">
    <property type="term" value="P:protein localization to kinetochore"/>
    <property type="evidence" value="ECO:0007669"/>
    <property type="project" value="TreeGrafter"/>
</dbReference>
<feature type="compositionally biased region" description="Polar residues" evidence="2">
    <location>
        <begin position="1"/>
        <end position="12"/>
    </location>
</feature>
<feature type="compositionally biased region" description="Polar residues" evidence="2">
    <location>
        <begin position="911"/>
        <end position="925"/>
    </location>
</feature>
<dbReference type="SMART" id="SM00787">
    <property type="entry name" value="Spc7"/>
    <property type="match status" value="1"/>
</dbReference>
<evidence type="ECO:0000313" key="4">
    <source>
        <dbReference type="EMBL" id="KAK4208793.1"/>
    </source>
</evidence>
<dbReference type="EMBL" id="MU858228">
    <property type="protein sequence ID" value="KAK4208793.1"/>
    <property type="molecule type" value="Genomic_DNA"/>
</dbReference>
<gene>
    <name evidence="4" type="ORF">QBC37DRAFT_391708</name>
</gene>
<feature type="compositionally biased region" description="Basic residues" evidence="2">
    <location>
        <begin position="852"/>
        <end position="861"/>
    </location>
</feature>
<dbReference type="GO" id="GO:1990758">
    <property type="term" value="P:mitotic sister chromatid biorientation"/>
    <property type="evidence" value="ECO:0007669"/>
    <property type="project" value="TreeGrafter"/>
</dbReference>
<feature type="region of interest" description="Disordered" evidence="2">
    <location>
        <begin position="440"/>
        <end position="466"/>
    </location>
</feature>
<feature type="compositionally biased region" description="Basic and acidic residues" evidence="2">
    <location>
        <begin position="136"/>
        <end position="166"/>
    </location>
</feature>
<keyword evidence="5" id="KW-1185">Reference proteome</keyword>
<feature type="coiled-coil region" evidence="1">
    <location>
        <begin position="1204"/>
        <end position="1252"/>
    </location>
</feature>
<feature type="compositionally biased region" description="Acidic residues" evidence="2">
    <location>
        <begin position="880"/>
        <end position="892"/>
    </location>
</feature>
<protein>
    <submittedName>
        <fullName evidence="4">Kinetochore protein spc7</fullName>
    </submittedName>
</protein>
<feature type="domain" description="Spc7 kinetochore protein" evidence="3">
    <location>
        <begin position="985"/>
        <end position="1303"/>
    </location>
</feature>
<organism evidence="4 5">
    <name type="scientific">Rhypophila decipiens</name>
    <dbReference type="NCBI Taxonomy" id="261697"/>
    <lineage>
        <taxon>Eukaryota</taxon>
        <taxon>Fungi</taxon>
        <taxon>Dikarya</taxon>
        <taxon>Ascomycota</taxon>
        <taxon>Pezizomycotina</taxon>
        <taxon>Sordariomycetes</taxon>
        <taxon>Sordariomycetidae</taxon>
        <taxon>Sordariales</taxon>
        <taxon>Naviculisporaceae</taxon>
        <taxon>Rhypophila</taxon>
    </lineage>
</organism>
<feature type="region of interest" description="Disordered" evidence="2">
    <location>
        <begin position="804"/>
        <end position="861"/>
    </location>
</feature>
<keyword evidence="1" id="KW-0175">Coiled coil</keyword>
<reference evidence="4" key="1">
    <citation type="journal article" date="2023" name="Mol. Phylogenet. Evol.">
        <title>Genome-scale phylogeny and comparative genomics of the fungal order Sordariales.</title>
        <authorList>
            <person name="Hensen N."/>
            <person name="Bonometti L."/>
            <person name="Westerberg I."/>
            <person name="Brannstrom I.O."/>
            <person name="Guillou S."/>
            <person name="Cros-Aarteil S."/>
            <person name="Calhoun S."/>
            <person name="Haridas S."/>
            <person name="Kuo A."/>
            <person name="Mondo S."/>
            <person name="Pangilinan J."/>
            <person name="Riley R."/>
            <person name="LaButti K."/>
            <person name="Andreopoulos B."/>
            <person name="Lipzen A."/>
            <person name="Chen C."/>
            <person name="Yan M."/>
            <person name="Daum C."/>
            <person name="Ng V."/>
            <person name="Clum A."/>
            <person name="Steindorff A."/>
            <person name="Ohm R.A."/>
            <person name="Martin F."/>
            <person name="Silar P."/>
            <person name="Natvig D.O."/>
            <person name="Lalanne C."/>
            <person name="Gautier V."/>
            <person name="Ament-Velasquez S.L."/>
            <person name="Kruys A."/>
            <person name="Hutchinson M.I."/>
            <person name="Powell A.J."/>
            <person name="Barry K."/>
            <person name="Miller A.N."/>
            <person name="Grigoriev I.V."/>
            <person name="Debuchy R."/>
            <person name="Gladieux P."/>
            <person name="Hiltunen Thoren M."/>
            <person name="Johannesson H."/>
        </authorList>
    </citation>
    <scope>NUCLEOTIDE SEQUENCE</scope>
    <source>
        <strain evidence="4">PSN293</strain>
    </source>
</reference>
<evidence type="ECO:0000256" key="1">
    <source>
        <dbReference type="SAM" id="Coils"/>
    </source>
</evidence>
<dbReference type="InterPro" id="IPR033338">
    <property type="entry name" value="Spc105/Spc7"/>
</dbReference>
<feature type="compositionally biased region" description="Low complexity" evidence="2">
    <location>
        <begin position="666"/>
        <end position="681"/>
    </location>
</feature>
<dbReference type="Proteomes" id="UP001301769">
    <property type="component" value="Unassembled WGS sequence"/>
</dbReference>
<feature type="compositionally biased region" description="Basic and acidic residues" evidence="2">
    <location>
        <begin position="804"/>
        <end position="828"/>
    </location>
</feature>
<evidence type="ECO:0000313" key="5">
    <source>
        <dbReference type="Proteomes" id="UP001301769"/>
    </source>
</evidence>
<evidence type="ECO:0000259" key="3">
    <source>
        <dbReference type="SMART" id="SM00787"/>
    </source>
</evidence>